<dbReference type="InterPro" id="IPR007156">
    <property type="entry name" value="MamQ_LemA"/>
</dbReference>
<dbReference type="Gene3D" id="1.20.1440.20">
    <property type="entry name" value="LemA-like domain"/>
    <property type="match status" value="1"/>
</dbReference>
<comment type="subcellular location">
    <subcellularLocation>
        <location evidence="1">Membrane</location>
        <topology evidence="1">Single-pass membrane protein</topology>
    </subcellularLocation>
</comment>
<dbReference type="PANTHER" id="PTHR34478:SF2">
    <property type="entry name" value="MEMBRANE PROTEIN"/>
    <property type="match status" value="1"/>
</dbReference>
<evidence type="ECO:0000256" key="6">
    <source>
        <dbReference type="SAM" id="Phobius"/>
    </source>
</evidence>
<dbReference type="AlphaFoldDB" id="A0A1H0B6M2"/>
<dbReference type="Proteomes" id="UP000183200">
    <property type="component" value="Unassembled WGS sequence"/>
</dbReference>
<feature type="transmembrane region" description="Helical" evidence="6">
    <location>
        <begin position="12"/>
        <end position="34"/>
    </location>
</feature>
<evidence type="ECO:0000256" key="1">
    <source>
        <dbReference type="ARBA" id="ARBA00004167"/>
    </source>
</evidence>
<evidence type="ECO:0000313" key="7">
    <source>
        <dbReference type="EMBL" id="SDN40973.1"/>
    </source>
</evidence>
<evidence type="ECO:0000256" key="5">
    <source>
        <dbReference type="ARBA" id="ARBA00023136"/>
    </source>
</evidence>
<dbReference type="PANTHER" id="PTHR34478">
    <property type="entry name" value="PROTEIN LEMA"/>
    <property type="match status" value="1"/>
</dbReference>
<accession>A0A1H0B6M2</accession>
<evidence type="ECO:0000313" key="8">
    <source>
        <dbReference type="Proteomes" id="UP000183200"/>
    </source>
</evidence>
<dbReference type="EMBL" id="FNGY01000007">
    <property type="protein sequence ID" value="SDN40973.1"/>
    <property type="molecule type" value="Genomic_DNA"/>
</dbReference>
<dbReference type="GO" id="GO:0016020">
    <property type="term" value="C:membrane"/>
    <property type="evidence" value="ECO:0007669"/>
    <property type="project" value="UniProtKB-SubCell"/>
</dbReference>
<keyword evidence="3 6" id="KW-0812">Transmembrane</keyword>
<organism evidence="7 8">
    <name type="scientific">Pedobacter steynii</name>
    <dbReference type="NCBI Taxonomy" id="430522"/>
    <lineage>
        <taxon>Bacteria</taxon>
        <taxon>Pseudomonadati</taxon>
        <taxon>Bacteroidota</taxon>
        <taxon>Sphingobacteriia</taxon>
        <taxon>Sphingobacteriales</taxon>
        <taxon>Sphingobacteriaceae</taxon>
        <taxon>Pedobacter</taxon>
    </lineage>
</organism>
<dbReference type="Pfam" id="PF04011">
    <property type="entry name" value="LemA"/>
    <property type="match status" value="1"/>
</dbReference>
<gene>
    <name evidence="7" type="ORF">SAMN05421820_107315</name>
</gene>
<evidence type="ECO:0000256" key="3">
    <source>
        <dbReference type="ARBA" id="ARBA00022692"/>
    </source>
</evidence>
<comment type="similarity">
    <text evidence="2">Belongs to the LemA family.</text>
</comment>
<dbReference type="STRING" id="430522.BFS30_19255"/>
<keyword evidence="5 6" id="KW-0472">Membrane</keyword>
<keyword evidence="8" id="KW-1185">Reference proteome</keyword>
<proteinExistence type="inferred from homology"/>
<keyword evidence="4 6" id="KW-1133">Transmembrane helix</keyword>
<evidence type="ECO:0000256" key="2">
    <source>
        <dbReference type="ARBA" id="ARBA00008854"/>
    </source>
</evidence>
<evidence type="ECO:0000256" key="4">
    <source>
        <dbReference type="ARBA" id="ARBA00022989"/>
    </source>
</evidence>
<sequence>MIEYCYLPLTYLNMTILIITGIALLLLTGSILTYNQLVKKRNLMKEAWSGIDVYLKKRYDLIPNLIETVKSYATHEQQLMENITRLRSNAIQSSNTPEKILAENGLTQSIGQLMILAENYPDLKANTNFQQLQSQLETIESEIEMSRRYYNGTVRENNILIESFPSNLLATAFNFQQGSFFEIQNPVERENQKASF</sequence>
<dbReference type="InterPro" id="IPR023353">
    <property type="entry name" value="LemA-like_dom_sf"/>
</dbReference>
<name>A0A1H0B6M2_9SPHI</name>
<protein>
    <submittedName>
        <fullName evidence="7">LemA protein</fullName>
    </submittedName>
</protein>
<dbReference type="SUPFAM" id="SSF140478">
    <property type="entry name" value="LemA-like"/>
    <property type="match status" value="1"/>
</dbReference>
<reference evidence="8" key="1">
    <citation type="submission" date="2016-10" db="EMBL/GenBank/DDBJ databases">
        <authorList>
            <person name="Varghese N."/>
            <person name="Submissions S."/>
        </authorList>
    </citation>
    <scope>NUCLEOTIDE SEQUENCE [LARGE SCALE GENOMIC DNA]</scope>
    <source>
        <strain evidence="8">DSM 19110</strain>
    </source>
</reference>